<dbReference type="InterPro" id="IPR001650">
    <property type="entry name" value="Helicase_C-like"/>
</dbReference>
<evidence type="ECO:0000256" key="4">
    <source>
        <dbReference type="SAM" id="MobiDB-lite"/>
    </source>
</evidence>
<accession>A0A166WYJ3</accession>
<dbReference type="GO" id="GO:0005524">
    <property type="term" value="F:ATP binding"/>
    <property type="evidence" value="ECO:0007669"/>
    <property type="project" value="InterPro"/>
</dbReference>
<dbReference type="STRING" id="436010.A0A166WYJ3"/>
<dbReference type="CDD" id="cd18793">
    <property type="entry name" value="SF2_C_SNF"/>
    <property type="match status" value="1"/>
</dbReference>
<proteinExistence type="predicted"/>
<dbReference type="OrthoDB" id="413460at2759"/>
<feature type="region of interest" description="Disordered" evidence="4">
    <location>
        <begin position="1"/>
        <end position="25"/>
    </location>
</feature>
<dbReference type="InterPro" id="IPR049730">
    <property type="entry name" value="SNF2/RAD54-like_C"/>
</dbReference>
<feature type="domain" description="Helicase ATP-binding" evidence="5">
    <location>
        <begin position="389"/>
        <end position="560"/>
    </location>
</feature>
<dbReference type="PROSITE" id="PS51194">
    <property type="entry name" value="HELICASE_CTER"/>
    <property type="match status" value="1"/>
</dbReference>
<keyword evidence="3" id="KW-0067">ATP-binding</keyword>
<dbReference type="CDD" id="cd18004">
    <property type="entry name" value="DEXHc_RAD54"/>
    <property type="match status" value="1"/>
</dbReference>
<feature type="region of interest" description="Disordered" evidence="4">
    <location>
        <begin position="930"/>
        <end position="950"/>
    </location>
</feature>
<keyword evidence="2" id="KW-0378">Hydrolase</keyword>
<dbReference type="AlphaFoldDB" id="A0A166WYJ3"/>
<dbReference type="InterPro" id="IPR027417">
    <property type="entry name" value="P-loop_NTPase"/>
</dbReference>
<keyword evidence="8" id="KW-1185">Reference proteome</keyword>
<dbReference type="Pfam" id="PF00271">
    <property type="entry name" value="Helicase_C"/>
    <property type="match status" value="1"/>
</dbReference>
<evidence type="ECO:0000259" key="6">
    <source>
        <dbReference type="PROSITE" id="PS51194"/>
    </source>
</evidence>
<evidence type="ECO:0008006" key="9">
    <source>
        <dbReference type="Google" id="ProtNLM"/>
    </source>
</evidence>
<evidence type="ECO:0000313" key="8">
    <source>
        <dbReference type="Proteomes" id="UP000076532"/>
    </source>
</evidence>
<dbReference type="SUPFAM" id="SSF52540">
    <property type="entry name" value="P-loop containing nucleoside triphosphate hydrolases"/>
    <property type="match status" value="2"/>
</dbReference>
<protein>
    <recommendedName>
        <fullName evidence="9">DNA repair and recombination protein RAD54B</fullName>
    </recommendedName>
</protein>
<dbReference type="PANTHER" id="PTHR45629:SF7">
    <property type="entry name" value="DNA EXCISION REPAIR PROTEIN ERCC-6-RELATED"/>
    <property type="match status" value="1"/>
</dbReference>
<dbReference type="EMBL" id="KV417480">
    <property type="protein sequence ID" value="KZP34243.1"/>
    <property type="molecule type" value="Genomic_DNA"/>
</dbReference>
<dbReference type="GO" id="GO:0015616">
    <property type="term" value="F:DNA translocase activity"/>
    <property type="evidence" value="ECO:0007669"/>
    <property type="project" value="TreeGrafter"/>
</dbReference>
<dbReference type="SMART" id="SM00487">
    <property type="entry name" value="DEXDc"/>
    <property type="match status" value="1"/>
</dbReference>
<dbReference type="InterPro" id="IPR050496">
    <property type="entry name" value="SNF2_RAD54_helicase_repair"/>
</dbReference>
<dbReference type="SMART" id="SM00490">
    <property type="entry name" value="HELICc"/>
    <property type="match status" value="1"/>
</dbReference>
<evidence type="ECO:0000313" key="7">
    <source>
        <dbReference type="EMBL" id="KZP34243.1"/>
    </source>
</evidence>
<reference evidence="7 8" key="1">
    <citation type="journal article" date="2016" name="Mol. Biol. Evol.">
        <title>Comparative Genomics of Early-Diverging Mushroom-Forming Fungi Provides Insights into the Origins of Lignocellulose Decay Capabilities.</title>
        <authorList>
            <person name="Nagy L.G."/>
            <person name="Riley R."/>
            <person name="Tritt A."/>
            <person name="Adam C."/>
            <person name="Daum C."/>
            <person name="Floudas D."/>
            <person name="Sun H."/>
            <person name="Yadav J.S."/>
            <person name="Pangilinan J."/>
            <person name="Larsson K.H."/>
            <person name="Matsuura K."/>
            <person name="Barry K."/>
            <person name="Labutti K."/>
            <person name="Kuo R."/>
            <person name="Ohm R.A."/>
            <person name="Bhattacharya S.S."/>
            <person name="Shirouzu T."/>
            <person name="Yoshinaga Y."/>
            <person name="Martin F.M."/>
            <person name="Grigoriev I.V."/>
            <person name="Hibbett D.S."/>
        </authorList>
    </citation>
    <scope>NUCLEOTIDE SEQUENCE [LARGE SCALE GENOMIC DNA]</scope>
    <source>
        <strain evidence="7 8">CBS 109695</strain>
    </source>
</reference>
<dbReference type="GO" id="GO:0007131">
    <property type="term" value="P:reciprocal meiotic recombination"/>
    <property type="evidence" value="ECO:0007669"/>
    <property type="project" value="TreeGrafter"/>
</dbReference>
<feature type="domain" description="Helicase C-terminal" evidence="6">
    <location>
        <begin position="719"/>
        <end position="878"/>
    </location>
</feature>
<dbReference type="InterPro" id="IPR038718">
    <property type="entry name" value="SNF2-like_sf"/>
</dbReference>
<dbReference type="PANTHER" id="PTHR45629">
    <property type="entry name" value="SNF2/RAD54 FAMILY MEMBER"/>
    <property type="match status" value="1"/>
</dbReference>
<dbReference type="PROSITE" id="PS51192">
    <property type="entry name" value="HELICASE_ATP_BIND_1"/>
    <property type="match status" value="1"/>
</dbReference>
<evidence type="ECO:0000259" key="5">
    <source>
        <dbReference type="PROSITE" id="PS51192"/>
    </source>
</evidence>
<dbReference type="Pfam" id="PF00176">
    <property type="entry name" value="SNF2-rel_dom"/>
    <property type="match status" value="1"/>
</dbReference>
<dbReference type="InterPro" id="IPR014001">
    <property type="entry name" value="Helicase_ATP-bd"/>
</dbReference>
<keyword evidence="1" id="KW-0547">Nucleotide-binding</keyword>
<dbReference type="Gene3D" id="1.20.120.850">
    <property type="entry name" value="SWI2/SNF2 ATPases, N-terminal domain"/>
    <property type="match status" value="1"/>
</dbReference>
<evidence type="ECO:0000256" key="3">
    <source>
        <dbReference type="ARBA" id="ARBA00022840"/>
    </source>
</evidence>
<dbReference type="Gene3D" id="3.40.50.10810">
    <property type="entry name" value="Tandem AAA-ATPase domain"/>
    <property type="match status" value="1"/>
</dbReference>
<dbReference type="GO" id="GO:0016787">
    <property type="term" value="F:hydrolase activity"/>
    <property type="evidence" value="ECO:0007669"/>
    <property type="project" value="UniProtKB-KW"/>
</dbReference>
<dbReference type="GO" id="GO:0005634">
    <property type="term" value="C:nucleus"/>
    <property type="evidence" value="ECO:0007669"/>
    <property type="project" value="TreeGrafter"/>
</dbReference>
<evidence type="ECO:0000256" key="2">
    <source>
        <dbReference type="ARBA" id="ARBA00022801"/>
    </source>
</evidence>
<dbReference type="FunFam" id="3.40.50.10810:FF:000020">
    <property type="entry name" value="DNA repair and recombination protein RAD54B"/>
    <property type="match status" value="1"/>
</dbReference>
<dbReference type="Gene3D" id="3.40.50.300">
    <property type="entry name" value="P-loop containing nucleotide triphosphate hydrolases"/>
    <property type="match status" value="1"/>
</dbReference>
<dbReference type="Proteomes" id="UP000076532">
    <property type="component" value="Unassembled WGS sequence"/>
</dbReference>
<sequence>MPSFLDPTASGHKRKLDGSELTSSNKRQAVELSNQVGSKVPVSNATEQYWMVQWRNPQTKKHKTWEGDAVLVVQNGTTGSLYDMEGKSMGGGKIGCHGSLTEGSECKLSGREMEVDCAISRADYLSGACFGRQALTTTATASSPNISKQFVVPKHKPTSAHMPSSRGIPLMPVDLLASNSNITAKHSTNQSTYWTAVWRKPTSSKNKKWDGDAFVSLIGDKLKLISAKGKIMGTKPWDGVPLYSGYPLRLGGKEAEIDSQIPSSQMPTITGDSQEADNADENMMAESSQPGATSFLLQALKEPKQPPPKYVAPVNFYAAAAPKPKPKGPLHDASVPDAVVMKAPTKEHIKKYNKKDLPIVPVVLDPILARHLRPHQQEGVKFLYECVMGLRKHEGQGCILADEMGLGKTLQTICLIWTLLKQNPYSGAGPVIGKALIVCPVTLVNNWKSEFHKWLGRDRVGVFTGDKDKSVIKQFLNSKIHQVLIIGYEKLRSVIDDLAYCQPPIGLVVCDEGHRLKSANNKTTAMFKALRTTRRAILSGTPIQNDLSEFHAMADFCNPGLLDDYSTFRRVYETPILKSRAPGSTAKETEIGEARSAQLSSIAKSFVLRREATILKNYLPPKHEYVVFVTPTPLQLLIFKTILNADKIDSIMQSSTAESLALINTLTKISNSPILLKATADKAKAGGNPIKRAGMDEALKLLPQGARIEDVSMSGKLAALSNLLKIIRTNTDEKCILVSHYTSTLNILEEFCKKKSYTYFRLDGQTPTAKRQEYVNIFNKSSQYSKFLFLLSSKAGGVGLNLIGASRLVLIDSDWNPSHDLQAMARIHRDGQKKPVFIYRFLTAGTIDEKIYQRQVTKLGLSNSLMGSGTTASKSDSFSRKDLRDIFRVDPDTSCSTHDLLECPCNGLGQSGLPEAGDVNRALANRVLEATEDTDDSDSESETEQGFMAASQVKEETINKLDKAYLKKKKTELAALGEWTHIDCLRPNARDDVHDDILRKLIYEPEKPAEKVKAVATQTKSRLDALLSAIDESDLTAAEEAMQKLSVHDVPGGTVSFLFEKSSKLLVTSEVDEEAAES</sequence>
<feature type="compositionally biased region" description="Acidic residues" evidence="4">
    <location>
        <begin position="930"/>
        <end position="943"/>
    </location>
</feature>
<dbReference type="GO" id="GO:0000724">
    <property type="term" value="P:double-strand break repair via homologous recombination"/>
    <property type="evidence" value="ECO:0007669"/>
    <property type="project" value="TreeGrafter"/>
</dbReference>
<dbReference type="InterPro" id="IPR000330">
    <property type="entry name" value="SNF2_N"/>
</dbReference>
<name>A0A166WYJ3_9AGAM</name>
<organism evidence="7 8">
    <name type="scientific">Athelia psychrophila</name>
    <dbReference type="NCBI Taxonomy" id="1759441"/>
    <lineage>
        <taxon>Eukaryota</taxon>
        <taxon>Fungi</taxon>
        <taxon>Dikarya</taxon>
        <taxon>Basidiomycota</taxon>
        <taxon>Agaricomycotina</taxon>
        <taxon>Agaricomycetes</taxon>
        <taxon>Agaricomycetidae</taxon>
        <taxon>Atheliales</taxon>
        <taxon>Atheliaceae</taxon>
        <taxon>Athelia</taxon>
    </lineage>
</organism>
<gene>
    <name evidence="7" type="ORF">FIBSPDRAFT_1035322</name>
</gene>
<evidence type="ECO:0000256" key="1">
    <source>
        <dbReference type="ARBA" id="ARBA00022741"/>
    </source>
</evidence>